<sequence>MLVAKLGLKLRMERCTGTRSSQPPGDFLVPVPRGRTRLSAFIIVIIIIFPRQPLP</sequence>
<accession>A0A9X9MCW6</accession>
<protein>
    <submittedName>
        <fullName evidence="1">Uncharacterized protein</fullName>
    </submittedName>
</protein>
<organism evidence="1 2">
    <name type="scientific">Gulo gulo</name>
    <name type="common">Wolverine</name>
    <name type="synonym">Gluton</name>
    <dbReference type="NCBI Taxonomy" id="48420"/>
    <lineage>
        <taxon>Eukaryota</taxon>
        <taxon>Metazoa</taxon>
        <taxon>Chordata</taxon>
        <taxon>Craniata</taxon>
        <taxon>Vertebrata</taxon>
        <taxon>Euteleostomi</taxon>
        <taxon>Mammalia</taxon>
        <taxon>Eutheria</taxon>
        <taxon>Laurasiatheria</taxon>
        <taxon>Carnivora</taxon>
        <taxon>Caniformia</taxon>
        <taxon>Musteloidea</taxon>
        <taxon>Mustelidae</taxon>
        <taxon>Guloninae</taxon>
        <taxon>Gulo</taxon>
    </lineage>
</organism>
<evidence type="ECO:0000313" key="2">
    <source>
        <dbReference type="Proteomes" id="UP000269945"/>
    </source>
</evidence>
<dbReference type="AlphaFoldDB" id="A0A9X9MCW6"/>
<evidence type="ECO:0000313" key="1">
    <source>
        <dbReference type="EMBL" id="VCX42502.1"/>
    </source>
</evidence>
<comment type="caution">
    <text evidence="1">The sequence shown here is derived from an EMBL/GenBank/DDBJ whole genome shotgun (WGS) entry which is preliminary data.</text>
</comment>
<reference evidence="1 2" key="1">
    <citation type="submission" date="2018-10" db="EMBL/GenBank/DDBJ databases">
        <authorList>
            <person name="Ekblom R."/>
            <person name="Jareborg N."/>
        </authorList>
    </citation>
    <scope>NUCLEOTIDE SEQUENCE [LARGE SCALE GENOMIC DNA]</scope>
    <source>
        <tissue evidence="1">Muscle</tissue>
    </source>
</reference>
<dbReference type="Proteomes" id="UP000269945">
    <property type="component" value="Unassembled WGS sequence"/>
</dbReference>
<name>A0A9X9MCW6_GULGU</name>
<keyword evidence="2" id="KW-1185">Reference proteome</keyword>
<gene>
    <name evidence="1" type="ORF">BN2614_LOCUS2</name>
</gene>
<proteinExistence type="predicted"/>
<dbReference type="EMBL" id="CYRY02046719">
    <property type="protein sequence ID" value="VCX42502.1"/>
    <property type="molecule type" value="Genomic_DNA"/>
</dbReference>